<dbReference type="Gene3D" id="2.60.40.1930">
    <property type="match status" value="1"/>
</dbReference>
<dbReference type="Pfam" id="PF01835">
    <property type="entry name" value="MG2"/>
    <property type="match status" value="1"/>
</dbReference>
<accession>A0AAD8E5Y5</accession>
<dbReference type="InterPro" id="IPR002890">
    <property type="entry name" value="MG2"/>
</dbReference>
<comment type="caution">
    <text evidence="10">The sequence shown here is derived from an EMBL/GenBank/DDBJ whole genome shotgun (WGS) entry which is preliminary data.</text>
</comment>
<feature type="non-terminal residue" evidence="10">
    <location>
        <position position="1"/>
    </location>
</feature>
<evidence type="ECO:0000313" key="11">
    <source>
        <dbReference type="Proteomes" id="UP001233999"/>
    </source>
</evidence>
<evidence type="ECO:0000256" key="8">
    <source>
        <dbReference type="SAM" id="Phobius"/>
    </source>
</evidence>
<protein>
    <recommendedName>
        <fullName evidence="7">TEP1-F</fullName>
    </recommendedName>
</protein>
<gene>
    <name evidence="10" type="ORF">L9F63_025087</name>
</gene>
<comment type="subunit">
    <text evidence="6">Heterodimer of a TEP1-N chain and an TEP1-C chain non-covalently linked. Forms a complex composed of TEP1-N and TEP1-C heterodimer, LRIM1 and APL1C; the interaction stabilizes TEP1-N and TEP1-C heterodimer, prevents its binding to tissues while circulating in the hemolymph and protects the thioester bond from hydrolysis. Mature TEP1 and to a lesser extent full-length TEP1 interact with SPCLIP1; the interaction is induced by microbial infection.</text>
</comment>
<sequence>TENMVVTLIVATIYLLLVYKYYTVLAPRVLRPNSEYHVAVSTQMVSQPTTVIIEVGGKQYGGGVFQTTQSVTVEPYTTHIVKLEIGDVGPGTYNLTARGINGLIFVNTTMLDYVHKSYSVFIQTDKAVYKPGQKLQFRAIVLNAHLKPSVTGALDVYISDGKGNRVKQWSRALTTKGVFSGDLQLSQSPVLGDWNITISVMGQISIKCLK</sequence>
<dbReference type="Gene3D" id="2.60.40.2950">
    <property type="match status" value="1"/>
</dbReference>
<keyword evidence="8" id="KW-0472">Membrane</keyword>
<dbReference type="EMBL" id="JASPKZ010009059">
    <property type="protein sequence ID" value="KAJ9578051.1"/>
    <property type="molecule type" value="Genomic_DNA"/>
</dbReference>
<evidence type="ECO:0000256" key="1">
    <source>
        <dbReference type="ARBA" id="ARBA00022729"/>
    </source>
</evidence>
<keyword evidence="1" id="KW-0732">Signal</keyword>
<dbReference type="Proteomes" id="UP001233999">
    <property type="component" value="Unassembled WGS sequence"/>
</dbReference>
<reference evidence="10" key="1">
    <citation type="journal article" date="2023" name="IScience">
        <title>Live-bearing cockroach genome reveals convergent evolutionary mechanisms linked to viviparity in insects and beyond.</title>
        <authorList>
            <person name="Fouks B."/>
            <person name="Harrison M.C."/>
            <person name="Mikhailova A.A."/>
            <person name="Marchal E."/>
            <person name="English S."/>
            <person name="Carruthers M."/>
            <person name="Jennings E.C."/>
            <person name="Chiamaka E.L."/>
            <person name="Frigard R.A."/>
            <person name="Pippel M."/>
            <person name="Attardo G.M."/>
            <person name="Benoit J.B."/>
            <person name="Bornberg-Bauer E."/>
            <person name="Tobe S.S."/>
        </authorList>
    </citation>
    <scope>NUCLEOTIDE SEQUENCE</scope>
    <source>
        <strain evidence="10">Stay&amp;Tobe</strain>
    </source>
</reference>
<evidence type="ECO:0000313" key="10">
    <source>
        <dbReference type="EMBL" id="KAJ9578051.1"/>
    </source>
</evidence>
<feature type="domain" description="Macroglobulin" evidence="9">
    <location>
        <begin position="120"/>
        <end position="198"/>
    </location>
</feature>
<evidence type="ECO:0000256" key="4">
    <source>
        <dbReference type="ARBA" id="ARBA00023180"/>
    </source>
</evidence>
<keyword evidence="8" id="KW-1133">Transmembrane helix</keyword>
<evidence type="ECO:0000256" key="7">
    <source>
        <dbReference type="ARBA" id="ARBA00078071"/>
    </source>
</evidence>
<evidence type="ECO:0000256" key="2">
    <source>
        <dbReference type="ARBA" id="ARBA00022859"/>
    </source>
</evidence>
<organism evidence="10 11">
    <name type="scientific">Diploptera punctata</name>
    <name type="common">Pacific beetle cockroach</name>
    <dbReference type="NCBI Taxonomy" id="6984"/>
    <lineage>
        <taxon>Eukaryota</taxon>
        <taxon>Metazoa</taxon>
        <taxon>Ecdysozoa</taxon>
        <taxon>Arthropoda</taxon>
        <taxon>Hexapoda</taxon>
        <taxon>Insecta</taxon>
        <taxon>Pterygota</taxon>
        <taxon>Neoptera</taxon>
        <taxon>Polyneoptera</taxon>
        <taxon>Dictyoptera</taxon>
        <taxon>Blattodea</taxon>
        <taxon>Blaberoidea</taxon>
        <taxon>Blaberidae</taxon>
        <taxon>Diplopterinae</taxon>
        <taxon>Diploptera</taxon>
    </lineage>
</organism>
<keyword evidence="8" id="KW-0812">Transmembrane</keyword>
<evidence type="ECO:0000256" key="5">
    <source>
        <dbReference type="ARBA" id="ARBA00057615"/>
    </source>
</evidence>
<dbReference type="InterPro" id="IPR050473">
    <property type="entry name" value="A2M/Complement_sys"/>
</dbReference>
<dbReference type="AlphaFoldDB" id="A0AAD8E5Y5"/>
<dbReference type="FunFam" id="2.60.40.1930:FF:000001">
    <property type="entry name" value="CD109 isoform 3"/>
    <property type="match status" value="1"/>
</dbReference>
<evidence type="ECO:0000256" key="3">
    <source>
        <dbReference type="ARBA" id="ARBA00022966"/>
    </source>
</evidence>
<evidence type="ECO:0000259" key="9">
    <source>
        <dbReference type="Pfam" id="PF01835"/>
    </source>
</evidence>
<evidence type="ECO:0000256" key="6">
    <source>
        <dbReference type="ARBA" id="ARBA00063781"/>
    </source>
</evidence>
<dbReference type="PANTHER" id="PTHR11412:SF136">
    <property type="entry name" value="CD109 ANTIGEN"/>
    <property type="match status" value="1"/>
</dbReference>
<name>A0AAD8E5Y5_DIPPU</name>
<keyword evidence="2" id="KW-0391">Immunity</keyword>
<proteinExistence type="predicted"/>
<reference evidence="10" key="2">
    <citation type="submission" date="2023-05" db="EMBL/GenBank/DDBJ databases">
        <authorList>
            <person name="Fouks B."/>
        </authorList>
    </citation>
    <scope>NUCLEOTIDE SEQUENCE</scope>
    <source>
        <strain evidence="10">Stay&amp;Tobe</strain>
        <tissue evidence="10">Testes</tissue>
    </source>
</reference>
<keyword evidence="3" id="KW-0882">Thioester bond</keyword>
<dbReference type="GO" id="GO:0004866">
    <property type="term" value="F:endopeptidase inhibitor activity"/>
    <property type="evidence" value="ECO:0007669"/>
    <property type="project" value="InterPro"/>
</dbReference>
<keyword evidence="11" id="KW-1185">Reference proteome</keyword>
<dbReference type="GO" id="GO:0002376">
    <property type="term" value="P:immune system process"/>
    <property type="evidence" value="ECO:0007669"/>
    <property type="project" value="UniProtKB-KW"/>
</dbReference>
<dbReference type="PANTHER" id="PTHR11412">
    <property type="entry name" value="MACROGLOBULIN / COMPLEMENT"/>
    <property type="match status" value="1"/>
</dbReference>
<keyword evidence="4" id="KW-0325">Glycoprotein</keyword>
<feature type="transmembrane region" description="Helical" evidence="8">
    <location>
        <begin position="6"/>
        <end position="22"/>
    </location>
</feature>
<dbReference type="GO" id="GO:0005615">
    <property type="term" value="C:extracellular space"/>
    <property type="evidence" value="ECO:0007669"/>
    <property type="project" value="UniProtKB-ARBA"/>
</dbReference>
<comment type="function">
    <text evidence="5">Binds covalently through a thioester bond to the pathogen surface resulting in pathogen clearance.</text>
</comment>